<dbReference type="InterPro" id="IPR011991">
    <property type="entry name" value="ArsR-like_HTH"/>
</dbReference>
<keyword evidence="2" id="KW-0238">DNA-binding</keyword>
<dbReference type="InterPro" id="IPR001845">
    <property type="entry name" value="HTH_ArsR_DNA-bd_dom"/>
</dbReference>
<reference evidence="5" key="1">
    <citation type="submission" date="2023-03" db="EMBL/GenBank/DDBJ databases">
        <authorList>
            <person name="Cleenwerck I."/>
        </authorList>
    </citation>
    <scope>NUCLEOTIDE SEQUENCE</scope>
    <source>
        <strain evidence="5">LMG 32879</strain>
    </source>
</reference>
<dbReference type="GO" id="GO:0003677">
    <property type="term" value="F:DNA binding"/>
    <property type="evidence" value="ECO:0007669"/>
    <property type="project" value="UniProtKB-KW"/>
</dbReference>
<keyword evidence="6" id="KW-1185">Reference proteome</keyword>
<accession>A0AA35UKY2</accession>
<dbReference type="InterPro" id="IPR051011">
    <property type="entry name" value="Metal_resp_trans_reg"/>
</dbReference>
<dbReference type="Gene3D" id="1.10.10.10">
    <property type="entry name" value="Winged helix-like DNA-binding domain superfamily/Winged helix DNA-binding domain"/>
    <property type="match status" value="1"/>
</dbReference>
<dbReference type="GO" id="GO:0003700">
    <property type="term" value="F:DNA-binding transcription factor activity"/>
    <property type="evidence" value="ECO:0007669"/>
    <property type="project" value="InterPro"/>
</dbReference>
<evidence type="ECO:0000256" key="2">
    <source>
        <dbReference type="ARBA" id="ARBA00023125"/>
    </source>
</evidence>
<dbReference type="PROSITE" id="PS50987">
    <property type="entry name" value="HTH_ARSR_2"/>
    <property type="match status" value="1"/>
</dbReference>
<dbReference type="SMART" id="SM00418">
    <property type="entry name" value="HTH_ARSR"/>
    <property type="match status" value="1"/>
</dbReference>
<dbReference type="Pfam" id="PF01022">
    <property type="entry name" value="HTH_5"/>
    <property type="match status" value="1"/>
</dbReference>
<proteinExistence type="predicted"/>
<dbReference type="SUPFAM" id="SSF46785">
    <property type="entry name" value="Winged helix' DNA-binding domain"/>
    <property type="match status" value="1"/>
</dbReference>
<dbReference type="EMBL" id="CATKSH010000001">
    <property type="protein sequence ID" value="CAI9119332.1"/>
    <property type="molecule type" value="Genomic_DNA"/>
</dbReference>
<sequence>MTRMTLDEARELTERLKLFAQPQRLLILSLLLDGPRAVSELENETGITQPTLSQQLGALRRANLVAARRESRAIFYSMADGKATDTTRALFAVLGLKAAGARSVPVRSPAHVFDGRSLTETGAQFARVMRIPRNNGI</sequence>
<evidence type="ECO:0000313" key="5">
    <source>
        <dbReference type="EMBL" id="CAI9119332.1"/>
    </source>
</evidence>
<dbReference type="PANTHER" id="PTHR43132:SF2">
    <property type="entry name" value="ARSENICAL RESISTANCE OPERON REPRESSOR ARSR-RELATED"/>
    <property type="match status" value="1"/>
</dbReference>
<evidence type="ECO:0000259" key="4">
    <source>
        <dbReference type="PROSITE" id="PS50987"/>
    </source>
</evidence>
<evidence type="ECO:0000313" key="6">
    <source>
        <dbReference type="Proteomes" id="UP001176960"/>
    </source>
</evidence>
<dbReference type="CDD" id="cd00090">
    <property type="entry name" value="HTH_ARSR"/>
    <property type="match status" value="1"/>
</dbReference>
<dbReference type="InterPro" id="IPR036388">
    <property type="entry name" value="WH-like_DNA-bd_sf"/>
</dbReference>
<organism evidence="5 6">
    <name type="scientific">Brytella acorum</name>
    <dbReference type="NCBI Taxonomy" id="2959299"/>
    <lineage>
        <taxon>Bacteria</taxon>
        <taxon>Pseudomonadati</taxon>
        <taxon>Pseudomonadota</taxon>
        <taxon>Alphaproteobacteria</taxon>
        <taxon>Acetobacterales</taxon>
        <taxon>Acetobacteraceae</taxon>
        <taxon>Brytella</taxon>
    </lineage>
</organism>
<evidence type="ECO:0000256" key="3">
    <source>
        <dbReference type="ARBA" id="ARBA00023163"/>
    </source>
</evidence>
<dbReference type="PANTHER" id="PTHR43132">
    <property type="entry name" value="ARSENICAL RESISTANCE OPERON REPRESSOR ARSR-RELATED"/>
    <property type="match status" value="1"/>
</dbReference>
<keyword evidence="1" id="KW-0805">Transcription regulation</keyword>
<dbReference type="InterPro" id="IPR036390">
    <property type="entry name" value="WH_DNA-bd_sf"/>
</dbReference>
<dbReference type="Proteomes" id="UP001176960">
    <property type="component" value="Unassembled WGS sequence"/>
</dbReference>
<dbReference type="PRINTS" id="PR00778">
    <property type="entry name" value="HTHARSR"/>
</dbReference>
<protein>
    <submittedName>
        <fullName evidence="5">Metalloregulator ArsR/SmtB family transcription factor</fullName>
    </submittedName>
</protein>
<evidence type="ECO:0000256" key="1">
    <source>
        <dbReference type="ARBA" id="ARBA00023015"/>
    </source>
</evidence>
<gene>
    <name evidence="5" type="ORF">LMG32879_000145</name>
</gene>
<dbReference type="AlphaFoldDB" id="A0AA35UKY2"/>
<comment type="caution">
    <text evidence="5">The sequence shown here is derived from an EMBL/GenBank/DDBJ whole genome shotgun (WGS) entry which is preliminary data.</text>
</comment>
<dbReference type="NCBIfam" id="NF033788">
    <property type="entry name" value="HTH_metalloreg"/>
    <property type="match status" value="1"/>
</dbReference>
<dbReference type="RefSeq" id="WP_289842351.1">
    <property type="nucleotide sequence ID" value="NZ_CATKSH010000001.1"/>
</dbReference>
<name>A0AA35UKY2_9PROT</name>
<feature type="domain" description="HTH arsR-type" evidence="4">
    <location>
        <begin position="4"/>
        <end position="98"/>
    </location>
</feature>
<keyword evidence="3" id="KW-0804">Transcription</keyword>